<name>A0A1H6J9T7_9FLAO</name>
<evidence type="ECO:0000259" key="9">
    <source>
        <dbReference type="Pfam" id="PF00275"/>
    </source>
</evidence>
<dbReference type="InterPro" id="IPR001986">
    <property type="entry name" value="Enolpyruvate_Tfrase_dom"/>
</dbReference>
<dbReference type="GO" id="GO:0003866">
    <property type="term" value="F:3-phosphoshikimate 1-carboxyvinyltransferase activity"/>
    <property type="evidence" value="ECO:0007669"/>
    <property type="project" value="UniProtKB-EC"/>
</dbReference>
<protein>
    <recommendedName>
        <fullName evidence="3">3-phosphoshikimate 1-carboxyvinyltransferase</fullName>
        <ecNumber evidence="3">2.5.1.19</ecNumber>
    </recommendedName>
    <alternativeName>
        <fullName evidence="7">5-enolpyruvylshikimate-3-phosphate synthase</fullName>
    </alternativeName>
</protein>
<dbReference type="SUPFAM" id="SSF55205">
    <property type="entry name" value="EPT/RTPC-like"/>
    <property type="match status" value="1"/>
</dbReference>
<dbReference type="AlphaFoldDB" id="A0A1H6J9T7"/>
<evidence type="ECO:0000256" key="4">
    <source>
        <dbReference type="ARBA" id="ARBA00022605"/>
    </source>
</evidence>
<dbReference type="EMBL" id="FNWX01000012">
    <property type="protein sequence ID" value="SEH56407.1"/>
    <property type="molecule type" value="Genomic_DNA"/>
</dbReference>
<dbReference type="PANTHER" id="PTHR21090:SF5">
    <property type="entry name" value="PENTAFUNCTIONAL AROM POLYPEPTIDE"/>
    <property type="match status" value="1"/>
</dbReference>
<dbReference type="GO" id="GO:0009073">
    <property type="term" value="P:aromatic amino acid family biosynthetic process"/>
    <property type="evidence" value="ECO:0007669"/>
    <property type="project" value="UniProtKB-KW"/>
</dbReference>
<comment type="pathway">
    <text evidence="1">Metabolic intermediate biosynthesis; chorismate biosynthesis; chorismate from D-erythrose 4-phosphate and phosphoenolpyruvate: step 6/7.</text>
</comment>
<dbReference type="InterPro" id="IPR006264">
    <property type="entry name" value="EPSP_synthase"/>
</dbReference>
<dbReference type="Proteomes" id="UP000198555">
    <property type="component" value="Unassembled WGS sequence"/>
</dbReference>
<proteinExistence type="inferred from homology"/>
<evidence type="ECO:0000256" key="5">
    <source>
        <dbReference type="ARBA" id="ARBA00022679"/>
    </source>
</evidence>
<evidence type="ECO:0000256" key="8">
    <source>
        <dbReference type="ARBA" id="ARBA00044633"/>
    </source>
</evidence>
<evidence type="ECO:0000256" key="1">
    <source>
        <dbReference type="ARBA" id="ARBA00004811"/>
    </source>
</evidence>
<evidence type="ECO:0000256" key="2">
    <source>
        <dbReference type="ARBA" id="ARBA00009948"/>
    </source>
</evidence>
<dbReference type="Pfam" id="PF00275">
    <property type="entry name" value="EPSP_synthase"/>
    <property type="match status" value="1"/>
</dbReference>
<dbReference type="InterPro" id="IPR013792">
    <property type="entry name" value="RNA3'P_cycl/enolpyr_Trfase_a/b"/>
</dbReference>
<comment type="catalytic activity">
    <reaction evidence="8">
        <text>3-phosphoshikimate + phosphoenolpyruvate = 5-O-(1-carboxyvinyl)-3-phosphoshikimate + phosphate</text>
        <dbReference type="Rhea" id="RHEA:21256"/>
        <dbReference type="ChEBI" id="CHEBI:43474"/>
        <dbReference type="ChEBI" id="CHEBI:57701"/>
        <dbReference type="ChEBI" id="CHEBI:58702"/>
        <dbReference type="ChEBI" id="CHEBI:145989"/>
        <dbReference type="EC" id="2.5.1.19"/>
    </reaction>
    <physiologicalReaction direction="left-to-right" evidence="8">
        <dbReference type="Rhea" id="RHEA:21257"/>
    </physiologicalReaction>
</comment>
<dbReference type="PIRSF" id="PIRSF000505">
    <property type="entry name" value="EPSPS"/>
    <property type="match status" value="1"/>
</dbReference>
<evidence type="ECO:0000256" key="6">
    <source>
        <dbReference type="ARBA" id="ARBA00023141"/>
    </source>
</evidence>
<keyword evidence="5 10" id="KW-0808">Transferase</keyword>
<dbReference type="PANTHER" id="PTHR21090">
    <property type="entry name" value="AROM/DEHYDROQUINATE SYNTHASE"/>
    <property type="match status" value="1"/>
</dbReference>
<comment type="similarity">
    <text evidence="2">Belongs to the EPSP synthase family.</text>
</comment>
<sequence length="407" mass="45676">MIIKKSELIDGKNIQITGSKSISNRLLILGKLFGNIDMLNLSNSQDTTLLKKALESDSETVDIHHAGTAMRFLTSYYSIFEGRKTILTGSDRMKNRPIKPLVDALQSLGADITYLEKEGFPPLQIIGKKLEKNSVKISANVSSQFLTSLILIGGKLQNGLTLELEGEITSRPYLEMTLKILNEIGIKSHLAESTIEILPHPENARIEHYEVESDWSSASYFYSLAAIGRKSITLKSYHTLSLQGDSVIKEIYWKYFGINTVSDYAENSITLLPEPAFEYPDLISLHMNDCPDIAQTLCVTATALKIPFVITGLHTLKVKETDRLVALQNELFKIGGKTHITVEKIESSEFTEPEENISIATYNDHRMAMAFAPFALVKELNIENEDVVEKSYPEFWEDFKSVTKETE</sequence>
<keyword evidence="6" id="KW-0057">Aromatic amino acid biosynthesis</keyword>
<dbReference type="RefSeq" id="WP_089769338.1">
    <property type="nucleotide sequence ID" value="NZ_DAMBVG010000028.1"/>
</dbReference>
<keyword evidence="11" id="KW-1185">Reference proteome</keyword>
<dbReference type="STRING" id="420404.SAMN05421793_11223"/>
<evidence type="ECO:0000256" key="3">
    <source>
        <dbReference type="ARBA" id="ARBA00012450"/>
    </source>
</evidence>
<reference evidence="11" key="1">
    <citation type="submission" date="2016-10" db="EMBL/GenBank/DDBJ databases">
        <authorList>
            <person name="Varghese N."/>
            <person name="Submissions S."/>
        </authorList>
    </citation>
    <scope>NUCLEOTIDE SEQUENCE [LARGE SCALE GENOMIC DNA]</scope>
    <source>
        <strain evidence="11">DSM 19326</strain>
    </source>
</reference>
<dbReference type="Gene3D" id="3.65.10.10">
    <property type="entry name" value="Enolpyruvate transferase domain"/>
    <property type="match status" value="2"/>
</dbReference>
<gene>
    <name evidence="10" type="ORF">SAMN05421793_11223</name>
</gene>
<evidence type="ECO:0000313" key="11">
    <source>
        <dbReference type="Proteomes" id="UP000198555"/>
    </source>
</evidence>
<dbReference type="PROSITE" id="PS00885">
    <property type="entry name" value="EPSP_SYNTHASE_2"/>
    <property type="match status" value="1"/>
</dbReference>
<dbReference type="InterPro" id="IPR023193">
    <property type="entry name" value="EPSP_synthase_CS"/>
</dbReference>
<dbReference type="EC" id="2.5.1.19" evidence="3"/>
<keyword evidence="4" id="KW-0028">Amino-acid biosynthesis</keyword>
<evidence type="ECO:0000256" key="7">
    <source>
        <dbReference type="ARBA" id="ARBA00030046"/>
    </source>
</evidence>
<dbReference type="UniPathway" id="UPA00053">
    <property type="reaction ID" value="UER00089"/>
</dbReference>
<organism evidence="10 11">
    <name type="scientific">Epilithonimonas hominis</name>
    <dbReference type="NCBI Taxonomy" id="420404"/>
    <lineage>
        <taxon>Bacteria</taxon>
        <taxon>Pseudomonadati</taxon>
        <taxon>Bacteroidota</taxon>
        <taxon>Flavobacteriia</taxon>
        <taxon>Flavobacteriales</taxon>
        <taxon>Weeksellaceae</taxon>
        <taxon>Chryseobacterium group</taxon>
        <taxon>Epilithonimonas</taxon>
    </lineage>
</organism>
<accession>A0A1H6J9T7</accession>
<dbReference type="GO" id="GO:0009423">
    <property type="term" value="P:chorismate biosynthetic process"/>
    <property type="evidence" value="ECO:0007669"/>
    <property type="project" value="UniProtKB-UniPathway"/>
</dbReference>
<dbReference type="InterPro" id="IPR036968">
    <property type="entry name" value="Enolpyruvate_Tfrase_sf"/>
</dbReference>
<dbReference type="GO" id="GO:0008652">
    <property type="term" value="P:amino acid biosynthetic process"/>
    <property type="evidence" value="ECO:0007669"/>
    <property type="project" value="UniProtKB-KW"/>
</dbReference>
<evidence type="ECO:0000313" key="10">
    <source>
        <dbReference type="EMBL" id="SEH56407.1"/>
    </source>
</evidence>
<feature type="domain" description="Enolpyruvate transferase" evidence="9">
    <location>
        <begin position="53"/>
        <end position="398"/>
    </location>
</feature>